<gene>
    <name evidence="2" type="ORF">PIB30_036733</name>
</gene>
<evidence type="ECO:0000313" key="3">
    <source>
        <dbReference type="Proteomes" id="UP001341840"/>
    </source>
</evidence>
<dbReference type="EMBL" id="JASCZI010030389">
    <property type="protein sequence ID" value="MED6122113.1"/>
    <property type="molecule type" value="Genomic_DNA"/>
</dbReference>
<organism evidence="2 3">
    <name type="scientific">Stylosanthes scabra</name>
    <dbReference type="NCBI Taxonomy" id="79078"/>
    <lineage>
        <taxon>Eukaryota</taxon>
        <taxon>Viridiplantae</taxon>
        <taxon>Streptophyta</taxon>
        <taxon>Embryophyta</taxon>
        <taxon>Tracheophyta</taxon>
        <taxon>Spermatophyta</taxon>
        <taxon>Magnoliopsida</taxon>
        <taxon>eudicotyledons</taxon>
        <taxon>Gunneridae</taxon>
        <taxon>Pentapetalae</taxon>
        <taxon>rosids</taxon>
        <taxon>fabids</taxon>
        <taxon>Fabales</taxon>
        <taxon>Fabaceae</taxon>
        <taxon>Papilionoideae</taxon>
        <taxon>50 kb inversion clade</taxon>
        <taxon>dalbergioids sensu lato</taxon>
        <taxon>Dalbergieae</taxon>
        <taxon>Pterocarpus clade</taxon>
        <taxon>Stylosanthes</taxon>
    </lineage>
</organism>
<sequence length="314" mass="35606">MPLKGEVPPPCSIEGYLLAKLTPRFTTPDALTNIFLYVFRRFLEANIFSDDEWRFLAPFTERNREKPWYKPVRFDANHSKDSIQKYNNNIWAEFVSMQLLPVGFPQHSKERFEVKLYAPNLMAGQFGFAQATPAPLSLLENKQAHRFKIDSIDGLIAALASNEDRRKQYSPFECEPCTMVTRAFNNWWNAYYKKFIRSFDQIKARADALRAMDQLIREKKQAKRKADPSGASKKITKKPKGDKASTSTKASKAKTSVVPLAPTAPTIQQVTNPEPSAVRSDASSGTKISEGEQLVKPRLSAIPVSDRNVWIALF</sequence>
<dbReference type="Proteomes" id="UP001341840">
    <property type="component" value="Unassembled WGS sequence"/>
</dbReference>
<proteinExistence type="predicted"/>
<accession>A0ABU6RDM0</accession>
<feature type="region of interest" description="Disordered" evidence="1">
    <location>
        <begin position="219"/>
        <end position="291"/>
    </location>
</feature>
<feature type="compositionally biased region" description="Polar residues" evidence="1">
    <location>
        <begin position="265"/>
        <end position="274"/>
    </location>
</feature>
<comment type="caution">
    <text evidence="2">The sequence shown here is derived from an EMBL/GenBank/DDBJ whole genome shotgun (WGS) entry which is preliminary data.</text>
</comment>
<protein>
    <submittedName>
        <fullName evidence="2">Uncharacterized protein</fullName>
    </submittedName>
</protein>
<reference evidence="2 3" key="1">
    <citation type="journal article" date="2023" name="Plants (Basel)">
        <title>Bridging the Gap: Combining Genomics and Transcriptomics Approaches to Understand Stylosanthes scabra, an Orphan Legume from the Brazilian Caatinga.</title>
        <authorList>
            <person name="Ferreira-Neto J.R.C."/>
            <person name="da Silva M.D."/>
            <person name="Binneck E."/>
            <person name="de Melo N.F."/>
            <person name="da Silva R.H."/>
            <person name="de Melo A.L.T.M."/>
            <person name="Pandolfi V."/>
            <person name="Bustamante F.O."/>
            <person name="Brasileiro-Vidal A.C."/>
            <person name="Benko-Iseppon A.M."/>
        </authorList>
    </citation>
    <scope>NUCLEOTIDE SEQUENCE [LARGE SCALE GENOMIC DNA]</scope>
    <source>
        <tissue evidence="2">Leaves</tissue>
    </source>
</reference>
<feature type="compositionally biased region" description="Low complexity" evidence="1">
    <location>
        <begin position="244"/>
        <end position="256"/>
    </location>
</feature>
<evidence type="ECO:0000313" key="2">
    <source>
        <dbReference type="EMBL" id="MED6122113.1"/>
    </source>
</evidence>
<name>A0ABU6RDM0_9FABA</name>
<keyword evidence="3" id="KW-1185">Reference proteome</keyword>
<evidence type="ECO:0000256" key="1">
    <source>
        <dbReference type="SAM" id="MobiDB-lite"/>
    </source>
</evidence>